<dbReference type="CDD" id="cd00475">
    <property type="entry name" value="Cis_IPPS"/>
    <property type="match status" value="1"/>
</dbReference>
<dbReference type="NCBIfam" id="TIGR00055">
    <property type="entry name" value="uppS"/>
    <property type="match status" value="1"/>
</dbReference>
<dbReference type="PANTHER" id="PTHR10291:SF43">
    <property type="entry name" value="DEHYDRODOLICHYL DIPHOSPHATE SYNTHASE COMPLEX SUBUNIT DHDDS"/>
    <property type="match status" value="1"/>
</dbReference>
<name>A0A2M7TGL9_9BACT</name>
<dbReference type="InterPro" id="IPR036424">
    <property type="entry name" value="UPP_synth-like_sf"/>
</dbReference>
<gene>
    <name evidence="3" type="primary">uppS</name>
    <name evidence="3" type="ORF">COY31_01710</name>
</gene>
<organism evidence="3 4">
    <name type="scientific">Candidatus Wolfebacteria bacterium CG_4_10_14_0_2_um_filter_39_18</name>
    <dbReference type="NCBI Taxonomy" id="1975061"/>
    <lineage>
        <taxon>Bacteria</taxon>
        <taxon>Candidatus Wolfeibacteriota</taxon>
    </lineage>
</organism>
<dbReference type="InterPro" id="IPR001441">
    <property type="entry name" value="UPP_synth-like"/>
</dbReference>
<dbReference type="GO" id="GO:0045547">
    <property type="term" value="F:ditrans,polycis-polyprenyl diphosphate synthase [(2E,6E)-farnesyl diphosphate specific] activity"/>
    <property type="evidence" value="ECO:0007669"/>
    <property type="project" value="TreeGrafter"/>
</dbReference>
<dbReference type="Gene3D" id="3.40.1180.10">
    <property type="entry name" value="Decaprenyl diphosphate synthase-like"/>
    <property type="match status" value="1"/>
</dbReference>
<dbReference type="PANTHER" id="PTHR10291">
    <property type="entry name" value="DEHYDRODOLICHYL DIPHOSPHATE SYNTHASE FAMILY MEMBER"/>
    <property type="match status" value="1"/>
</dbReference>
<comment type="caution">
    <text evidence="3">The sequence shown here is derived from an EMBL/GenBank/DDBJ whole genome shotgun (WGS) entry which is preliminary data.</text>
</comment>
<dbReference type="SUPFAM" id="SSF64005">
    <property type="entry name" value="Undecaprenyl diphosphate synthase"/>
    <property type="match status" value="1"/>
</dbReference>
<evidence type="ECO:0000313" key="4">
    <source>
        <dbReference type="Proteomes" id="UP000230553"/>
    </source>
</evidence>
<evidence type="ECO:0000313" key="3">
    <source>
        <dbReference type="EMBL" id="PIZ44828.1"/>
    </source>
</evidence>
<accession>A0A2M7TGL9</accession>
<proteinExistence type="inferred from homology"/>
<dbReference type="AlphaFoldDB" id="A0A2M7TGL9"/>
<reference evidence="4" key="1">
    <citation type="submission" date="2017-09" db="EMBL/GenBank/DDBJ databases">
        <title>Depth-based differentiation of microbial function through sediment-hosted aquifers and enrichment of novel symbionts in the deep terrestrial subsurface.</title>
        <authorList>
            <person name="Probst A.J."/>
            <person name="Ladd B."/>
            <person name="Jarett J.K."/>
            <person name="Geller-Mcgrath D.E."/>
            <person name="Sieber C.M.K."/>
            <person name="Emerson J.B."/>
            <person name="Anantharaman K."/>
            <person name="Thomas B.C."/>
            <person name="Malmstrom R."/>
            <person name="Stieglmeier M."/>
            <person name="Klingl A."/>
            <person name="Woyke T."/>
            <person name="Ryan C.M."/>
            <person name="Banfield J.F."/>
        </authorList>
    </citation>
    <scope>NUCLEOTIDE SEQUENCE [LARGE SCALE GENOMIC DNA]</scope>
</reference>
<keyword evidence="1 3" id="KW-0808">Transferase</keyword>
<protein>
    <submittedName>
        <fullName evidence="3">Di-trans,poly-cis-decaprenylcistransferase</fullName>
    </submittedName>
</protein>
<dbReference type="Pfam" id="PF01255">
    <property type="entry name" value="Prenyltransf"/>
    <property type="match status" value="1"/>
</dbReference>
<sequence length="212" mass="24842">MNLPNHIVLIPDGNRRWARNKGLPPFFGHRQGAKTMEKILKAALDMKIPCLTFWGASLDNITKRSPREVKFLFDIFERWFKKLIKTKEVHQNSVKINILGRWEKLFPEKVKKPMKEAMEKTKNYKNYQLTFLMAYSGIDEMISAIQRIAKIKNQKSKIKIDGELIKNNLWTKDLPAVDLVIRTASERDNWSHLSAGLMMWDIADAQFYFTKT</sequence>
<evidence type="ECO:0000256" key="2">
    <source>
        <dbReference type="ARBA" id="ARBA00038453"/>
    </source>
</evidence>
<dbReference type="Proteomes" id="UP000230553">
    <property type="component" value="Unassembled WGS sequence"/>
</dbReference>
<comment type="similarity">
    <text evidence="2">Belongs to the UPP synthase family. Z-FPP synthase subfamily.</text>
</comment>
<dbReference type="EMBL" id="PFNM01000035">
    <property type="protein sequence ID" value="PIZ44828.1"/>
    <property type="molecule type" value="Genomic_DNA"/>
</dbReference>
<evidence type="ECO:0000256" key="1">
    <source>
        <dbReference type="ARBA" id="ARBA00022679"/>
    </source>
</evidence>
<dbReference type="GO" id="GO:0016094">
    <property type="term" value="P:polyprenol biosynthetic process"/>
    <property type="evidence" value="ECO:0007669"/>
    <property type="project" value="TreeGrafter"/>
</dbReference>
<feature type="non-terminal residue" evidence="3">
    <location>
        <position position="212"/>
    </location>
</feature>